<comment type="subcellular location">
    <subcellularLocation>
        <location evidence="1">Chromosome</location>
    </subcellularLocation>
</comment>
<sequence>MPCIAYFNSPQDKAAQLMGLIIRSSAIHAAGCYSTTAVRKGTRVAEYTGPRLTKDEADAANEDSPITYLFGLGDGAVVIDGHCMAMFINHSCNPNCETEEIRGRVWIRAIRKIQPGEEITYDYCLYDGGDDEAICNCGAKKCRGTMYSREEIRRRKAAAKKAEKKKPAKRRTRTKAIPIPRQPEVVEEEDAA</sequence>
<dbReference type="RefSeq" id="WP_348261505.1">
    <property type="nucleotide sequence ID" value="NZ_CP121196.1"/>
</dbReference>
<dbReference type="GO" id="GO:0005694">
    <property type="term" value="C:chromosome"/>
    <property type="evidence" value="ECO:0007669"/>
    <property type="project" value="UniProtKB-SubCell"/>
</dbReference>
<feature type="region of interest" description="Disordered" evidence="6">
    <location>
        <begin position="153"/>
        <end position="192"/>
    </location>
</feature>
<dbReference type="PROSITE" id="PS50280">
    <property type="entry name" value="SET"/>
    <property type="match status" value="1"/>
</dbReference>
<proteinExistence type="predicted"/>
<evidence type="ECO:0000259" key="7">
    <source>
        <dbReference type="PROSITE" id="PS50280"/>
    </source>
</evidence>
<feature type="domain" description="Post-SET" evidence="8">
    <location>
        <begin position="131"/>
        <end position="147"/>
    </location>
</feature>
<evidence type="ECO:0000256" key="2">
    <source>
        <dbReference type="ARBA" id="ARBA00022454"/>
    </source>
</evidence>
<dbReference type="InterPro" id="IPR001214">
    <property type="entry name" value="SET_dom"/>
</dbReference>
<dbReference type="Gene3D" id="2.170.270.10">
    <property type="entry name" value="SET domain"/>
    <property type="match status" value="1"/>
</dbReference>
<dbReference type="InterPro" id="IPR050777">
    <property type="entry name" value="SET2_Histone-Lys_MeTrsfase"/>
</dbReference>
<evidence type="ECO:0000313" key="9">
    <source>
        <dbReference type="EMBL" id="XBH16278.1"/>
    </source>
</evidence>
<accession>A0AAU7DG76</accession>
<evidence type="ECO:0000256" key="5">
    <source>
        <dbReference type="ARBA" id="ARBA00022691"/>
    </source>
</evidence>
<dbReference type="EMBL" id="CP121196">
    <property type="protein sequence ID" value="XBH16278.1"/>
    <property type="molecule type" value="Genomic_DNA"/>
</dbReference>
<dbReference type="InterPro" id="IPR046341">
    <property type="entry name" value="SET_dom_sf"/>
</dbReference>
<feature type="compositionally biased region" description="Basic residues" evidence="6">
    <location>
        <begin position="154"/>
        <end position="174"/>
    </location>
</feature>
<keyword evidence="2" id="KW-0158">Chromosome</keyword>
<evidence type="ECO:0000256" key="4">
    <source>
        <dbReference type="ARBA" id="ARBA00022679"/>
    </source>
</evidence>
<dbReference type="GO" id="GO:0032259">
    <property type="term" value="P:methylation"/>
    <property type="evidence" value="ECO:0007669"/>
    <property type="project" value="UniProtKB-KW"/>
</dbReference>
<dbReference type="PROSITE" id="PS50868">
    <property type="entry name" value="POST_SET"/>
    <property type="match status" value="1"/>
</dbReference>
<name>A0AAU7DG76_9BACT</name>
<evidence type="ECO:0000259" key="8">
    <source>
        <dbReference type="PROSITE" id="PS50868"/>
    </source>
</evidence>
<keyword evidence="5" id="KW-0949">S-adenosyl-L-methionine</keyword>
<keyword evidence="4" id="KW-0808">Transferase</keyword>
<protein>
    <submittedName>
        <fullName evidence="9">SET domain-containing protein-lysine N-methyltransferase</fullName>
    </submittedName>
</protein>
<gene>
    <name evidence="9" type="ORF">P8935_17090</name>
</gene>
<evidence type="ECO:0000256" key="1">
    <source>
        <dbReference type="ARBA" id="ARBA00004286"/>
    </source>
</evidence>
<dbReference type="InterPro" id="IPR003616">
    <property type="entry name" value="Post-SET_dom"/>
</dbReference>
<dbReference type="SUPFAM" id="SSF82199">
    <property type="entry name" value="SET domain"/>
    <property type="match status" value="1"/>
</dbReference>
<dbReference type="Pfam" id="PF00856">
    <property type="entry name" value="SET"/>
    <property type="match status" value="1"/>
</dbReference>
<keyword evidence="3" id="KW-0489">Methyltransferase</keyword>
<dbReference type="GO" id="GO:0008168">
    <property type="term" value="F:methyltransferase activity"/>
    <property type="evidence" value="ECO:0007669"/>
    <property type="project" value="UniProtKB-KW"/>
</dbReference>
<reference evidence="9" key="1">
    <citation type="submission" date="2023-03" db="EMBL/GenBank/DDBJ databases">
        <title>Edaphobacter sp.</title>
        <authorList>
            <person name="Huber K.J."/>
            <person name="Papendorf J."/>
            <person name="Pilke C."/>
            <person name="Bunk B."/>
            <person name="Sproeer C."/>
            <person name="Pester M."/>
        </authorList>
    </citation>
    <scope>NUCLEOTIDE SEQUENCE</scope>
    <source>
        <strain evidence="9">DSM 110680</strain>
    </source>
</reference>
<dbReference type="PANTHER" id="PTHR22884">
    <property type="entry name" value="SET DOMAIN PROTEINS"/>
    <property type="match status" value="1"/>
</dbReference>
<dbReference type="AlphaFoldDB" id="A0AAU7DG76"/>
<evidence type="ECO:0000256" key="6">
    <source>
        <dbReference type="SAM" id="MobiDB-lite"/>
    </source>
</evidence>
<organism evidence="9">
    <name type="scientific">Telmatobacter sp. DSM 110680</name>
    <dbReference type="NCBI Taxonomy" id="3036704"/>
    <lineage>
        <taxon>Bacteria</taxon>
        <taxon>Pseudomonadati</taxon>
        <taxon>Acidobacteriota</taxon>
        <taxon>Terriglobia</taxon>
        <taxon>Terriglobales</taxon>
        <taxon>Acidobacteriaceae</taxon>
        <taxon>Telmatobacter</taxon>
    </lineage>
</organism>
<feature type="domain" description="SET" evidence="7">
    <location>
        <begin position="18"/>
        <end position="124"/>
    </location>
</feature>
<evidence type="ECO:0000256" key="3">
    <source>
        <dbReference type="ARBA" id="ARBA00022603"/>
    </source>
</evidence>
<dbReference type="SMART" id="SM00317">
    <property type="entry name" value="SET"/>
    <property type="match status" value="1"/>
</dbReference>